<dbReference type="EMBL" id="AMXF01000001">
    <property type="protein sequence ID" value="ENO99048.1"/>
    <property type="molecule type" value="Genomic_DNA"/>
</dbReference>
<feature type="transmembrane region" description="Helical" evidence="1">
    <location>
        <begin position="12"/>
        <end position="32"/>
    </location>
</feature>
<dbReference type="PANTHER" id="PTHR34219">
    <property type="entry name" value="IRON-REGULATED INNER MEMBRANE PROTEIN-RELATED"/>
    <property type="match status" value="1"/>
</dbReference>
<dbReference type="Pfam" id="PF03929">
    <property type="entry name" value="PepSY_TM"/>
    <property type="match status" value="1"/>
</dbReference>
<dbReference type="Proteomes" id="UP000013047">
    <property type="component" value="Unassembled WGS sequence"/>
</dbReference>
<sequence length="420" mass="46934">MRRNFLIIHRYLGLVMAGFLLVAGLTGSLLVWNDELEAAINPTLFRVPQPEASSIAPYRIDPLELRQLVASHYPEAVVAALPLSRQEGKPLVFFLFSPPDPVTGKEAELAVDQVFVNPYTGAILGARKWGDIGQGLANLMPFIYRLHFSLALGDIGATLFGIVALLWTIDCVVGAYLTFPASRAGTSIRHWATRWWPSWKLRWHGGAYKRYFDLHRAGGLWPWAMLLMLAWSSVAFNMHYVYEPVMRAVFAHQPDEESLPKLANPRLIGKLDWTAARERGRELMAQAAAREGFTVESEEMLVHDAEHGMYRYIVRSSWDLRDQGGQTAIRFDADSGALLGLWLPSGAAAGDTVTSWLTALHMAAVWGLPFRIFVTLLGLAVASLSITGVYVWWRKRQGRMKQGLPATQPTRTQPTQGKIR</sequence>
<feature type="transmembrane region" description="Helical" evidence="1">
    <location>
        <begin position="155"/>
        <end position="179"/>
    </location>
</feature>
<evidence type="ECO:0000256" key="1">
    <source>
        <dbReference type="SAM" id="Phobius"/>
    </source>
</evidence>
<proteinExistence type="predicted"/>
<keyword evidence="3" id="KW-1185">Reference proteome</keyword>
<gene>
    <name evidence="2" type="ORF">C667_00270</name>
</gene>
<feature type="transmembrane region" description="Helical" evidence="1">
    <location>
        <begin position="220"/>
        <end position="242"/>
    </location>
</feature>
<organism evidence="2 3">
    <name type="scientific">Thauera phenylacetica B4P</name>
    <dbReference type="NCBI Taxonomy" id="1234382"/>
    <lineage>
        <taxon>Bacteria</taxon>
        <taxon>Pseudomonadati</taxon>
        <taxon>Pseudomonadota</taxon>
        <taxon>Betaproteobacteria</taxon>
        <taxon>Rhodocyclales</taxon>
        <taxon>Zoogloeaceae</taxon>
        <taxon>Thauera</taxon>
    </lineage>
</organism>
<accession>N6ZXJ1</accession>
<comment type="caution">
    <text evidence="2">The sequence shown here is derived from an EMBL/GenBank/DDBJ whole genome shotgun (WGS) entry which is preliminary data.</text>
</comment>
<keyword evidence="1" id="KW-1133">Transmembrane helix</keyword>
<dbReference type="PANTHER" id="PTHR34219:SF5">
    <property type="entry name" value="BLR4505 PROTEIN"/>
    <property type="match status" value="1"/>
</dbReference>
<keyword evidence="1" id="KW-0472">Membrane</keyword>
<feature type="transmembrane region" description="Helical" evidence="1">
    <location>
        <begin position="370"/>
        <end position="393"/>
    </location>
</feature>
<protein>
    <recommendedName>
        <fullName evidence="4">PepSY-associated TM helix domain-containing protein</fullName>
    </recommendedName>
</protein>
<name>N6ZXJ1_9RHOO</name>
<dbReference type="AlphaFoldDB" id="N6ZXJ1"/>
<reference evidence="2 3" key="1">
    <citation type="submission" date="2012-09" db="EMBL/GenBank/DDBJ databases">
        <title>Draft Genome Sequences of 6 Strains from Genus Thauera.</title>
        <authorList>
            <person name="Liu B."/>
            <person name="Shapleigh J.P."/>
            <person name="Frostegard A.H."/>
        </authorList>
    </citation>
    <scope>NUCLEOTIDE SEQUENCE [LARGE SCALE GENOMIC DNA]</scope>
    <source>
        <strain evidence="2 3">B4P</strain>
    </source>
</reference>
<keyword evidence="1" id="KW-0812">Transmembrane</keyword>
<evidence type="ECO:0008006" key="4">
    <source>
        <dbReference type="Google" id="ProtNLM"/>
    </source>
</evidence>
<dbReference type="InterPro" id="IPR005625">
    <property type="entry name" value="PepSY-ass_TM"/>
</dbReference>
<evidence type="ECO:0000313" key="2">
    <source>
        <dbReference type="EMBL" id="ENO99048.1"/>
    </source>
</evidence>
<evidence type="ECO:0000313" key="3">
    <source>
        <dbReference type="Proteomes" id="UP000013047"/>
    </source>
</evidence>
<dbReference type="OrthoDB" id="7238323at2"/>